<sequence>MNLNQIKSFMAVSQTLNFTNAAKQNNVPQSTISRQINDLEEQLGVRLFYRTKRDVRLTEEGRTFLPYAQEMLEASKKGSYAVRQLHDGARGRLTIATATTSDAFLRECLRSFGEKYPDIVVDIDYVSCGAALMDEGEDPYDFHFLYLDMLPDSDEFDTMITHTDPLAIVVPRGHSLTENPFSSEALQREKFILVSEEENPILYMEAMNYCRIHRFTPNVINQFSDIRAVLLSVSAGLGISILPVRLPGEKLDDFLQVIPIEDLDASITCAAAWKRSLLNPAASLFLSVLKEKGPDR</sequence>
<keyword evidence="3" id="KW-0238">DNA-binding</keyword>
<dbReference type="CDD" id="cd08414">
    <property type="entry name" value="PBP2_LTTR_aromatics_like"/>
    <property type="match status" value="1"/>
</dbReference>
<dbReference type="SUPFAM" id="SSF53850">
    <property type="entry name" value="Periplasmic binding protein-like II"/>
    <property type="match status" value="1"/>
</dbReference>
<dbReference type="Pfam" id="PF03466">
    <property type="entry name" value="LysR_substrate"/>
    <property type="match status" value="1"/>
</dbReference>
<dbReference type="InterPro" id="IPR005119">
    <property type="entry name" value="LysR_subst-bd"/>
</dbReference>
<proteinExistence type="inferred from homology"/>
<dbReference type="InterPro" id="IPR000847">
    <property type="entry name" value="LysR_HTH_N"/>
</dbReference>
<reference evidence="6" key="1">
    <citation type="submission" date="2020-10" db="EMBL/GenBank/DDBJ databases">
        <authorList>
            <person name="Gilroy R."/>
        </authorList>
    </citation>
    <scope>NUCLEOTIDE SEQUENCE</scope>
    <source>
        <strain evidence="6">ChiHcec3-6078</strain>
    </source>
</reference>
<dbReference type="PANTHER" id="PTHR30346:SF28">
    <property type="entry name" value="HTH-TYPE TRANSCRIPTIONAL REGULATOR CYNR"/>
    <property type="match status" value="1"/>
</dbReference>
<dbReference type="Gene3D" id="3.40.190.10">
    <property type="entry name" value="Periplasmic binding protein-like II"/>
    <property type="match status" value="2"/>
</dbReference>
<dbReference type="EMBL" id="DVMP01000100">
    <property type="protein sequence ID" value="HIU25955.1"/>
    <property type="molecule type" value="Genomic_DNA"/>
</dbReference>
<evidence type="ECO:0000313" key="7">
    <source>
        <dbReference type="Proteomes" id="UP000824090"/>
    </source>
</evidence>
<dbReference type="SUPFAM" id="SSF46785">
    <property type="entry name" value="Winged helix' DNA-binding domain"/>
    <property type="match status" value="1"/>
</dbReference>
<dbReference type="GO" id="GO:0003700">
    <property type="term" value="F:DNA-binding transcription factor activity"/>
    <property type="evidence" value="ECO:0007669"/>
    <property type="project" value="InterPro"/>
</dbReference>
<accession>A0A9D1L6G5</accession>
<dbReference type="PANTHER" id="PTHR30346">
    <property type="entry name" value="TRANSCRIPTIONAL DUAL REGULATOR HCAR-RELATED"/>
    <property type="match status" value="1"/>
</dbReference>
<dbReference type="GO" id="GO:0003677">
    <property type="term" value="F:DNA binding"/>
    <property type="evidence" value="ECO:0007669"/>
    <property type="project" value="UniProtKB-KW"/>
</dbReference>
<evidence type="ECO:0000256" key="2">
    <source>
        <dbReference type="ARBA" id="ARBA00023015"/>
    </source>
</evidence>
<evidence type="ECO:0000259" key="5">
    <source>
        <dbReference type="PROSITE" id="PS50931"/>
    </source>
</evidence>
<dbReference type="FunFam" id="1.10.10.10:FF:000001">
    <property type="entry name" value="LysR family transcriptional regulator"/>
    <property type="match status" value="1"/>
</dbReference>
<dbReference type="InterPro" id="IPR036388">
    <property type="entry name" value="WH-like_DNA-bd_sf"/>
</dbReference>
<keyword evidence="2" id="KW-0805">Transcription regulation</keyword>
<dbReference type="Gene3D" id="1.10.10.10">
    <property type="entry name" value="Winged helix-like DNA-binding domain superfamily/Winged helix DNA-binding domain"/>
    <property type="match status" value="1"/>
</dbReference>
<evidence type="ECO:0000256" key="4">
    <source>
        <dbReference type="ARBA" id="ARBA00023163"/>
    </source>
</evidence>
<evidence type="ECO:0000313" key="6">
    <source>
        <dbReference type="EMBL" id="HIU25955.1"/>
    </source>
</evidence>
<keyword evidence="4" id="KW-0804">Transcription</keyword>
<protein>
    <submittedName>
        <fullName evidence="6">LysR family transcriptional regulator</fullName>
    </submittedName>
</protein>
<dbReference type="Proteomes" id="UP000824090">
    <property type="component" value="Unassembled WGS sequence"/>
</dbReference>
<feature type="domain" description="HTH lysR-type" evidence="5">
    <location>
        <begin position="1"/>
        <end position="58"/>
    </location>
</feature>
<dbReference type="InterPro" id="IPR036390">
    <property type="entry name" value="WH_DNA-bd_sf"/>
</dbReference>
<dbReference type="PROSITE" id="PS50931">
    <property type="entry name" value="HTH_LYSR"/>
    <property type="match status" value="1"/>
</dbReference>
<evidence type="ECO:0000256" key="1">
    <source>
        <dbReference type="ARBA" id="ARBA00009437"/>
    </source>
</evidence>
<reference evidence="6" key="2">
    <citation type="journal article" date="2021" name="PeerJ">
        <title>Extensive microbial diversity within the chicken gut microbiome revealed by metagenomics and culture.</title>
        <authorList>
            <person name="Gilroy R."/>
            <person name="Ravi A."/>
            <person name="Getino M."/>
            <person name="Pursley I."/>
            <person name="Horton D.L."/>
            <person name="Alikhan N.F."/>
            <person name="Baker D."/>
            <person name="Gharbi K."/>
            <person name="Hall N."/>
            <person name="Watson M."/>
            <person name="Adriaenssens E.M."/>
            <person name="Foster-Nyarko E."/>
            <person name="Jarju S."/>
            <person name="Secka A."/>
            <person name="Antonio M."/>
            <person name="Oren A."/>
            <person name="Chaudhuri R.R."/>
            <person name="La Ragione R."/>
            <person name="Hildebrand F."/>
            <person name="Pallen M.J."/>
        </authorList>
    </citation>
    <scope>NUCLEOTIDE SEQUENCE</scope>
    <source>
        <strain evidence="6">ChiHcec3-6078</strain>
    </source>
</reference>
<dbReference type="PRINTS" id="PR00039">
    <property type="entry name" value="HTHLYSR"/>
</dbReference>
<dbReference type="Pfam" id="PF00126">
    <property type="entry name" value="HTH_1"/>
    <property type="match status" value="1"/>
</dbReference>
<dbReference type="AlphaFoldDB" id="A0A9D1L6G5"/>
<organism evidence="6 7">
    <name type="scientific">Candidatus Allocopromorpha excrementigallinarum</name>
    <dbReference type="NCBI Taxonomy" id="2840742"/>
    <lineage>
        <taxon>Bacteria</taxon>
        <taxon>Bacillati</taxon>
        <taxon>Bacillota</taxon>
        <taxon>Clostridia</taxon>
        <taxon>Eubacteriales</taxon>
        <taxon>Eubacteriaceae</taxon>
        <taxon>Eubacteriaceae incertae sedis</taxon>
        <taxon>Candidatus Allocopromorpha</taxon>
    </lineage>
</organism>
<comment type="similarity">
    <text evidence="1">Belongs to the LysR transcriptional regulatory family.</text>
</comment>
<name>A0A9D1L6G5_9FIRM</name>
<comment type="caution">
    <text evidence="6">The sequence shown here is derived from an EMBL/GenBank/DDBJ whole genome shotgun (WGS) entry which is preliminary data.</text>
</comment>
<evidence type="ECO:0000256" key="3">
    <source>
        <dbReference type="ARBA" id="ARBA00023125"/>
    </source>
</evidence>
<dbReference type="GO" id="GO:0032993">
    <property type="term" value="C:protein-DNA complex"/>
    <property type="evidence" value="ECO:0007669"/>
    <property type="project" value="TreeGrafter"/>
</dbReference>
<gene>
    <name evidence="6" type="ORF">IAC50_05620</name>
</gene>